<gene>
    <name evidence="6" type="ORF">GCM10022277_18710</name>
</gene>
<evidence type="ECO:0000256" key="4">
    <source>
        <dbReference type="ARBA" id="ARBA00023163"/>
    </source>
</evidence>
<keyword evidence="4" id="KW-0804">Transcription</keyword>
<dbReference type="CDD" id="cd08422">
    <property type="entry name" value="PBP2_CrgA_like"/>
    <property type="match status" value="1"/>
</dbReference>
<dbReference type="PANTHER" id="PTHR30537">
    <property type="entry name" value="HTH-TYPE TRANSCRIPTIONAL REGULATOR"/>
    <property type="match status" value="1"/>
</dbReference>
<dbReference type="SUPFAM" id="SSF46785">
    <property type="entry name" value="Winged helix' DNA-binding domain"/>
    <property type="match status" value="1"/>
</dbReference>
<proteinExistence type="inferred from homology"/>
<keyword evidence="7" id="KW-1185">Reference proteome</keyword>
<dbReference type="InterPro" id="IPR005119">
    <property type="entry name" value="LysR_subst-bd"/>
</dbReference>
<protein>
    <submittedName>
        <fullName evidence="6">LysR family transcriptional regulator</fullName>
    </submittedName>
</protein>
<dbReference type="PANTHER" id="PTHR30537:SF5">
    <property type="entry name" value="HTH-TYPE TRANSCRIPTIONAL ACTIVATOR TTDR-RELATED"/>
    <property type="match status" value="1"/>
</dbReference>
<dbReference type="SUPFAM" id="SSF53850">
    <property type="entry name" value="Periplasmic binding protein-like II"/>
    <property type="match status" value="1"/>
</dbReference>
<dbReference type="Gene3D" id="1.10.10.10">
    <property type="entry name" value="Winged helix-like DNA-binding domain superfamily/Winged helix DNA-binding domain"/>
    <property type="match status" value="1"/>
</dbReference>
<dbReference type="RefSeq" id="WP_344797874.1">
    <property type="nucleotide sequence ID" value="NZ_BAABBN010000006.1"/>
</dbReference>
<feature type="domain" description="HTH lysR-type" evidence="5">
    <location>
        <begin position="1"/>
        <end position="59"/>
    </location>
</feature>
<dbReference type="InterPro" id="IPR036390">
    <property type="entry name" value="WH_DNA-bd_sf"/>
</dbReference>
<keyword evidence="2" id="KW-0805">Transcription regulation</keyword>
<dbReference type="InterPro" id="IPR036388">
    <property type="entry name" value="WH-like_DNA-bd_sf"/>
</dbReference>
<evidence type="ECO:0000256" key="1">
    <source>
        <dbReference type="ARBA" id="ARBA00009437"/>
    </source>
</evidence>
<dbReference type="Pfam" id="PF00126">
    <property type="entry name" value="HTH_1"/>
    <property type="match status" value="1"/>
</dbReference>
<sequence>MNLADRILLFHKVVETGSFSQAAERAGMTNSVVSKHIAQLEQHLGIQLLHRTTRKLKLTEEGRLFFRHAQDVDQSVANAINAITEFSSEPTGTLCLSVPTISGEYLITELVAEFCQQYPKLSVELRLEDHQVDLIAEGVDLAIRTASLPDSSLIAKLLVQSKWVVSASPDYLKKHGTPQVPQDLVNHNCLTYTYMETGTNDWLFKEEGQQYSMKVSGSISSNNQIALKNAALAGHGVIYTPKLLAHEGLKTGKLVELLADFSSKELPIYAVYPYSKYLPEKTRLLMDYIAQGYARKAALFH</sequence>
<dbReference type="Gene3D" id="3.40.190.290">
    <property type="match status" value="1"/>
</dbReference>
<dbReference type="PROSITE" id="PS50931">
    <property type="entry name" value="HTH_LYSR"/>
    <property type="match status" value="1"/>
</dbReference>
<evidence type="ECO:0000313" key="7">
    <source>
        <dbReference type="Proteomes" id="UP001501565"/>
    </source>
</evidence>
<evidence type="ECO:0000256" key="2">
    <source>
        <dbReference type="ARBA" id="ARBA00023015"/>
    </source>
</evidence>
<comment type="caution">
    <text evidence="6">The sequence shown here is derived from an EMBL/GenBank/DDBJ whole genome shotgun (WGS) entry which is preliminary data.</text>
</comment>
<dbReference type="EMBL" id="BAABBN010000006">
    <property type="protein sequence ID" value="GAA3923048.1"/>
    <property type="molecule type" value="Genomic_DNA"/>
</dbReference>
<comment type="similarity">
    <text evidence="1">Belongs to the LysR transcriptional regulatory family.</text>
</comment>
<dbReference type="InterPro" id="IPR000847">
    <property type="entry name" value="LysR_HTH_N"/>
</dbReference>
<name>A0ABP7MHH9_9GAMM</name>
<dbReference type="InterPro" id="IPR058163">
    <property type="entry name" value="LysR-type_TF_proteobact-type"/>
</dbReference>
<dbReference type="Pfam" id="PF03466">
    <property type="entry name" value="LysR_substrate"/>
    <property type="match status" value="1"/>
</dbReference>
<reference evidence="7" key="1">
    <citation type="journal article" date="2019" name="Int. J. Syst. Evol. Microbiol.">
        <title>The Global Catalogue of Microorganisms (GCM) 10K type strain sequencing project: providing services to taxonomists for standard genome sequencing and annotation.</title>
        <authorList>
            <consortium name="The Broad Institute Genomics Platform"/>
            <consortium name="The Broad Institute Genome Sequencing Center for Infectious Disease"/>
            <person name="Wu L."/>
            <person name="Ma J."/>
        </authorList>
    </citation>
    <scope>NUCLEOTIDE SEQUENCE [LARGE SCALE GENOMIC DNA]</scope>
    <source>
        <strain evidence="7">JCM 17551</strain>
    </source>
</reference>
<accession>A0ABP7MHH9</accession>
<keyword evidence="3" id="KW-0238">DNA-binding</keyword>
<evidence type="ECO:0000259" key="5">
    <source>
        <dbReference type="PROSITE" id="PS50931"/>
    </source>
</evidence>
<evidence type="ECO:0000313" key="6">
    <source>
        <dbReference type="EMBL" id="GAA3923048.1"/>
    </source>
</evidence>
<dbReference type="Proteomes" id="UP001501565">
    <property type="component" value="Unassembled WGS sequence"/>
</dbReference>
<organism evidence="6 7">
    <name type="scientific">Litoribacillus peritrichatus</name>
    <dbReference type="NCBI Taxonomy" id="718191"/>
    <lineage>
        <taxon>Bacteria</taxon>
        <taxon>Pseudomonadati</taxon>
        <taxon>Pseudomonadota</taxon>
        <taxon>Gammaproteobacteria</taxon>
        <taxon>Oceanospirillales</taxon>
        <taxon>Oceanospirillaceae</taxon>
        <taxon>Litoribacillus</taxon>
    </lineage>
</organism>
<evidence type="ECO:0000256" key="3">
    <source>
        <dbReference type="ARBA" id="ARBA00023125"/>
    </source>
</evidence>